<feature type="non-terminal residue" evidence="1">
    <location>
        <position position="54"/>
    </location>
</feature>
<name>X0S1U4_9ZZZZ</name>
<proteinExistence type="predicted"/>
<protein>
    <submittedName>
        <fullName evidence="1">Uncharacterized protein</fullName>
    </submittedName>
</protein>
<dbReference type="AlphaFoldDB" id="X0S1U4"/>
<reference evidence="1" key="1">
    <citation type="journal article" date="2014" name="Front. Microbiol.">
        <title>High frequency of phylogenetically diverse reductive dehalogenase-homologous genes in deep subseafloor sedimentary metagenomes.</title>
        <authorList>
            <person name="Kawai M."/>
            <person name="Futagami T."/>
            <person name="Toyoda A."/>
            <person name="Takaki Y."/>
            <person name="Nishi S."/>
            <person name="Hori S."/>
            <person name="Arai W."/>
            <person name="Tsubouchi T."/>
            <person name="Morono Y."/>
            <person name="Uchiyama I."/>
            <person name="Ito T."/>
            <person name="Fujiyama A."/>
            <person name="Inagaki F."/>
            <person name="Takami H."/>
        </authorList>
    </citation>
    <scope>NUCLEOTIDE SEQUENCE</scope>
    <source>
        <strain evidence="1">Expedition CK06-06</strain>
    </source>
</reference>
<evidence type="ECO:0000313" key="1">
    <source>
        <dbReference type="EMBL" id="GAF69927.1"/>
    </source>
</evidence>
<accession>X0S1U4</accession>
<gene>
    <name evidence="1" type="ORF">S01H1_15016</name>
</gene>
<organism evidence="1">
    <name type="scientific">marine sediment metagenome</name>
    <dbReference type="NCBI Taxonomy" id="412755"/>
    <lineage>
        <taxon>unclassified sequences</taxon>
        <taxon>metagenomes</taxon>
        <taxon>ecological metagenomes</taxon>
    </lineage>
</organism>
<comment type="caution">
    <text evidence="1">The sequence shown here is derived from an EMBL/GenBank/DDBJ whole genome shotgun (WGS) entry which is preliminary data.</text>
</comment>
<sequence>MIRRIDITGKKFNMLTVVKYSHTKNNKAHWHLKCDCGNDKILDSGALKMQQSCG</sequence>
<dbReference type="EMBL" id="BARS01007835">
    <property type="protein sequence ID" value="GAF69927.1"/>
    <property type="molecule type" value="Genomic_DNA"/>
</dbReference>